<feature type="chain" id="PRO_5010280222" description="DUF5648 domain-containing protein" evidence="1">
    <location>
        <begin position="26"/>
        <end position="164"/>
    </location>
</feature>
<feature type="signal peptide" evidence="1">
    <location>
        <begin position="1"/>
        <end position="25"/>
    </location>
</feature>
<evidence type="ECO:0000313" key="3">
    <source>
        <dbReference type="EMBL" id="OHU96464.1"/>
    </source>
</evidence>
<organism evidence="3 4">
    <name type="scientific">Pseudoalteromonas byunsanensis</name>
    <dbReference type="NCBI Taxonomy" id="327939"/>
    <lineage>
        <taxon>Bacteria</taxon>
        <taxon>Pseudomonadati</taxon>
        <taxon>Pseudomonadota</taxon>
        <taxon>Gammaproteobacteria</taxon>
        <taxon>Alteromonadales</taxon>
        <taxon>Pseudoalteromonadaceae</taxon>
        <taxon>Pseudoalteromonas</taxon>
    </lineage>
</organism>
<evidence type="ECO:0000256" key="1">
    <source>
        <dbReference type="SAM" id="SignalP"/>
    </source>
</evidence>
<protein>
    <recommendedName>
        <fullName evidence="2">DUF5648 domain-containing protein</fullName>
    </recommendedName>
</protein>
<dbReference type="AlphaFoldDB" id="A0A1S1NAJ2"/>
<dbReference type="InterPro" id="IPR043708">
    <property type="entry name" value="DUF5648"/>
</dbReference>
<dbReference type="Proteomes" id="UP000180253">
    <property type="component" value="Unassembled WGS sequence"/>
</dbReference>
<proteinExistence type="predicted"/>
<evidence type="ECO:0000259" key="2">
    <source>
        <dbReference type="Pfam" id="PF18885"/>
    </source>
</evidence>
<dbReference type="Pfam" id="PF18885">
    <property type="entry name" value="DUF5648"/>
    <property type="match status" value="1"/>
</dbReference>
<keyword evidence="4" id="KW-1185">Reference proteome</keyword>
<keyword evidence="1" id="KW-0732">Signal</keyword>
<name>A0A1S1NAJ2_9GAMM</name>
<accession>A0A1S1NAJ2</accession>
<dbReference type="EMBL" id="MNAN01000026">
    <property type="protein sequence ID" value="OHU96464.1"/>
    <property type="molecule type" value="Genomic_DNA"/>
</dbReference>
<evidence type="ECO:0000313" key="4">
    <source>
        <dbReference type="Proteomes" id="UP000180253"/>
    </source>
</evidence>
<reference evidence="3 4" key="1">
    <citation type="submission" date="2016-10" db="EMBL/GenBank/DDBJ databases">
        <title>Pseudoalteromonas amylolytica sp. nov., isolated from the surface seawater.</title>
        <authorList>
            <person name="Wu Y.-H."/>
            <person name="Cheng H."/>
            <person name="Jin X.-B."/>
            <person name="Wang C.-S."/>
            <person name="Xu X.-W."/>
        </authorList>
    </citation>
    <scope>NUCLEOTIDE SEQUENCE [LARGE SCALE GENOMIC DNA]</scope>
    <source>
        <strain evidence="3 4">JCM 12483</strain>
    </source>
</reference>
<dbReference type="RefSeq" id="WP_070990493.1">
    <property type="nucleotide sequence ID" value="NZ_CBCSHD010000001.1"/>
</dbReference>
<dbReference type="OrthoDB" id="6315197at2"/>
<comment type="caution">
    <text evidence="3">The sequence shown here is derived from an EMBL/GenBank/DDBJ whole genome shotgun (WGS) entry which is preliminary data.</text>
</comment>
<feature type="domain" description="DUF5648" evidence="2">
    <location>
        <begin position="37"/>
        <end position="163"/>
    </location>
</feature>
<sequence length="164" mass="18298">MENSYSKVSFLLAASLSFLSANSLAADLSLHKAHSFGNYFYTTDVTDMLNAKAAGYEYRGVAVKLVSQGDNDADKPFYRLYNKDSGVTGTHFYTTDINEALNSKSLGYEYQRTEGYTVKSGAKKIYRAYSATTDKYYYTTDTTEMLNLVASGNYSYQKTEGYGK</sequence>
<gene>
    <name evidence="3" type="ORF">BIW53_03810</name>
</gene>